<dbReference type="EMBL" id="CAEFZW010000013">
    <property type="protein sequence ID" value="CAB4257254.1"/>
    <property type="molecule type" value="Genomic_DNA"/>
</dbReference>
<organism evidence="2 3">
    <name type="scientific">Maudiozyma barnettii</name>
    <dbReference type="NCBI Taxonomy" id="61262"/>
    <lineage>
        <taxon>Eukaryota</taxon>
        <taxon>Fungi</taxon>
        <taxon>Dikarya</taxon>
        <taxon>Ascomycota</taxon>
        <taxon>Saccharomycotina</taxon>
        <taxon>Saccharomycetes</taxon>
        <taxon>Saccharomycetales</taxon>
        <taxon>Saccharomycetaceae</taxon>
        <taxon>Maudiozyma</taxon>
    </lineage>
</organism>
<dbReference type="AlphaFoldDB" id="A0A8H2VKA2"/>
<name>A0A8H2VKA2_9SACH</name>
<dbReference type="Proteomes" id="UP000644660">
    <property type="component" value="Unassembled WGS sequence"/>
</dbReference>
<accession>A0A8H2VKA2</accession>
<evidence type="ECO:0000313" key="3">
    <source>
        <dbReference type="Proteomes" id="UP000644660"/>
    </source>
</evidence>
<feature type="region of interest" description="Disordered" evidence="1">
    <location>
        <begin position="165"/>
        <end position="187"/>
    </location>
</feature>
<proteinExistence type="predicted"/>
<dbReference type="Gene3D" id="3.40.50.720">
    <property type="entry name" value="NAD(P)-binding Rossmann-like Domain"/>
    <property type="match status" value="1"/>
</dbReference>
<gene>
    <name evidence="2" type="ORF">KABA2_13S06556</name>
</gene>
<reference evidence="2 3" key="1">
    <citation type="submission" date="2020-05" db="EMBL/GenBank/DDBJ databases">
        <authorList>
            <person name="Casaregola S."/>
            <person name="Devillers H."/>
            <person name="Grondin C."/>
        </authorList>
    </citation>
    <scope>NUCLEOTIDE SEQUENCE [LARGE SCALE GENOMIC DNA]</scope>
    <source>
        <strain evidence="2 3">CLIB 1767</strain>
    </source>
</reference>
<dbReference type="InterPro" id="IPR036291">
    <property type="entry name" value="NAD(P)-bd_dom_sf"/>
</dbReference>
<evidence type="ECO:0000256" key="1">
    <source>
        <dbReference type="SAM" id="MobiDB-lite"/>
    </source>
</evidence>
<dbReference type="OrthoDB" id="2735536at2759"/>
<dbReference type="RefSeq" id="XP_041409098.1">
    <property type="nucleotide sequence ID" value="XM_041553164.1"/>
</dbReference>
<evidence type="ECO:0000313" key="2">
    <source>
        <dbReference type="EMBL" id="CAB4257254.1"/>
    </source>
</evidence>
<sequence>MAITDFSKMQGNSVTFDEDTCTLITWETCQTDPLTAYEGSKIIAEREAWKFYNQNKVIIKLKFPTGTSSYIFGLQVVNENLHELLNGFNKIINQAANSTKSEDITPTNTQCCHVYDAVKTHGLAIEEENLTDKRLFVTSTAFDVQDILNYLNADFGQLKGKILVGTPDNNNEHPRPGAVVGKKKTRD</sequence>
<dbReference type="SUPFAM" id="SSF51735">
    <property type="entry name" value="NAD(P)-binding Rossmann-fold domains"/>
    <property type="match status" value="1"/>
</dbReference>
<protein>
    <submittedName>
        <fullName evidence="2">Some similarities with Saccharomyces cerevisiae YOL151W GRE2 3-methylbutanal reductase and NADPH-dependent methylglyoxal reductase (D-lactaldehyde dehydrogenase)</fullName>
    </submittedName>
</protein>
<keyword evidence="3" id="KW-1185">Reference proteome</keyword>
<comment type="caution">
    <text evidence="2">The sequence shown here is derived from an EMBL/GenBank/DDBJ whole genome shotgun (WGS) entry which is preliminary data.</text>
</comment>
<dbReference type="GeneID" id="64860369"/>